<evidence type="ECO:0000259" key="1">
    <source>
        <dbReference type="Pfam" id="PF21683"/>
    </source>
</evidence>
<evidence type="ECO:0000313" key="5">
    <source>
        <dbReference type="Proteomes" id="UP000397656"/>
    </source>
</evidence>
<dbReference type="InterPro" id="IPR049354">
    <property type="entry name" value="GpP-like_N"/>
</dbReference>
<dbReference type="InterPro" id="IPR053981">
    <property type="entry name" value="Gp44/GpP-like_2nd"/>
</dbReference>
<dbReference type="Gene3D" id="2.30.300.10">
    <property type="entry name" value="Baseplate protein-like domain - beta roll fold"/>
    <property type="match status" value="1"/>
</dbReference>
<dbReference type="GeneID" id="98401718"/>
<accession>A0A643G865</accession>
<dbReference type="Pfam" id="PF21929">
    <property type="entry name" value="GpP_4th"/>
    <property type="match status" value="1"/>
</dbReference>
<dbReference type="EMBL" id="CP062803">
    <property type="protein sequence ID" value="QOT75051.1"/>
    <property type="molecule type" value="Genomic_DNA"/>
</dbReference>
<reference evidence="4 5" key="1">
    <citation type="submission" date="2020-10" db="EMBL/GenBank/DDBJ databases">
        <title>Complete genome sequence of Cupriavidus basilensis CCUG 49340T.</title>
        <authorList>
            <person name="Salva-Serra F."/>
            <person name="Donoso R.A."/>
            <person name="Cho K.H."/>
            <person name="Yoo J.A."/>
            <person name="Lee K."/>
            <person name="Yoon S.-H."/>
            <person name="Perez-Pantoja D."/>
            <person name="Moore E.R.B."/>
        </authorList>
    </citation>
    <scope>NUCLEOTIDE SEQUENCE [LARGE SCALE GENOMIC DNA]</scope>
    <source>
        <strain evidence="5">CCUG 49340</strain>
    </source>
</reference>
<feature type="domain" description="Baseplate hub protein gp44/GpP-like second" evidence="3">
    <location>
        <begin position="98"/>
        <end position="182"/>
    </location>
</feature>
<gene>
    <name evidence="4" type="ORF">F7R26_012440</name>
</gene>
<dbReference type="InterPro" id="IPR023399">
    <property type="entry name" value="Baseplate-like_2-layer_sand"/>
</dbReference>
<evidence type="ECO:0000313" key="4">
    <source>
        <dbReference type="EMBL" id="QOT75051.1"/>
    </source>
</evidence>
<feature type="domain" description="Baseplate hub protein gp44/GpP-like C-terminal" evidence="2">
    <location>
        <begin position="264"/>
        <end position="346"/>
    </location>
</feature>
<organism evidence="4 5">
    <name type="scientific">Cupriavidus basilensis</name>
    <dbReference type="NCBI Taxonomy" id="68895"/>
    <lineage>
        <taxon>Bacteria</taxon>
        <taxon>Pseudomonadati</taxon>
        <taxon>Pseudomonadota</taxon>
        <taxon>Betaproteobacteria</taxon>
        <taxon>Burkholderiales</taxon>
        <taxon>Burkholderiaceae</taxon>
        <taxon>Cupriavidus</taxon>
    </lineage>
</organism>
<protein>
    <submittedName>
        <fullName evidence="4">Mu P family protein</fullName>
    </submittedName>
</protein>
<feature type="domain" description="Baseplate hub protein gp44-like N-terminal" evidence="1">
    <location>
        <begin position="20"/>
        <end position="96"/>
    </location>
</feature>
<dbReference type="AlphaFoldDB" id="A0A643G865"/>
<dbReference type="SUPFAM" id="SSF69279">
    <property type="entry name" value="Phage tail proteins"/>
    <property type="match status" value="2"/>
</dbReference>
<dbReference type="Pfam" id="PF22255">
    <property type="entry name" value="Gp44-like_2nd"/>
    <property type="match status" value="1"/>
</dbReference>
<evidence type="ECO:0000259" key="2">
    <source>
        <dbReference type="Pfam" id="PF21929"/>
    </source>
</evidence>
<dbReference type="Gene3D" id="3.30.1920.10">
    <property type="entry name" value="Baseplate protein-like domains - 2 layer sandwich fold"/>
    <property type="match status" value="1"/>
</dbReference>
<dbReference type="Proteomes" id="UP000397656">
    <property type="component" value="Chromosome 1"/>
</dbReference>
<dbReference type="InterPro" id="IPR026276">
    <property type="entry name" value="Baseplate_GpP"/>
</dbReference>
<dbReference type="PIRSF" id="PIRSF004440">
    <property type="entry name" value="GpP"/>
    <property type="match status" value="1"/>
</dbReference>
<evidence type="ECO:0000259" key="3">
    <source>
        <dbReference type="Pfam" id="PF22255"/>
    </source>
</evidence>
<dbReference type="Pfam" id="PF21683">
    <property type="entry name" value="GpP-like_1st"/>
    <property type="match status" value="1"/>
</dbReference>
<sequence>MADDNFPDEALLVVGEQQRALKGWKQIRITRGIERLPSDFSISMTERFISGEEVIVSPGDPFQLLLGGDVVVTGFVDTVTAQFDAQSHSVAVAGRSKCADLVDCAAEWPGMQIVNSNIQQIAKQLAVPYAGLDIECDLTDLPTVQQLNILLGETPFSILERVSRYSSALVYDNPYGNLVITRVSDRQAAGGFAEGINVEGARSAFSMLDRFSEYMAVQQALDMLSDLSGGSLNVITKVADTGVKRRRQRVIVAENLSAIGIEVTQRRAVWEMNRRIARGAAVVLTTDSWRDAAGALWEPNTLVHVTLPTIKVPDATLLIGEVTYRLDETGTHADLVLMPPDAFAPEPFQLQPQFADVIGTDVRGIQ</sequence>
<dbReference type="InterPro" id="IPR053982">
    <property type="entry name" value="Gp44/GpP-like_C"/>
</dbReference>
<proteinExistence type="predicted"/>
<dbReference type="Gene3D" id="3.55.50.10">
    <property type="entry name" value="Baseplate protein-like domains"/>
    <property type="match status" value="1"/>
</dbReference>
<name>A0A643G865_9BURK</name>
<dbReference type="RefSeq" id="WP_150983288.1">
    <property type="nucleotide sequence ID" value="NZ_CP062803.1"/>
</dbReference>